<evidence type="ECO:0000313" key="2">
    <source>
        <dbReference type="EMBL" id="CAK7329827.1"/>
    </source>
</evidence>
<dbReference type="AlphaFoldDB" id="A0AAV1R9Z7"/>
<organism evidence="2 3">
    <name type="scientific">Dovyalis caffra</name>
    <dbReference type="NCBI Taxonomy" id="77055"/>
    <lineage>
        <taxon>Eukaryota</taxon>
        <taxon>Viridiplantae</taxon>
        <taxon>Streptophyta</taxon>
        <taxon>Embryophyta</taxon>
        <taxon>Tracheophyta</taxon>
        <taxon>Spermatophyta</taxon>
        <taxon>Magnoliopsida</taxon>
        <taxon>eudicotyledons</taxon>
        <taxon>Gunneridae</taxon>
        <taxon>Pentapetalae</taxon>
        <taxon>rosids</taxon>
        <taxon>fabids</taxon>
        <taxon>Malpighiales</taxon>
        <taxon>Salicaceae</taxon>
        <taxon>Flacourtieae</taxon>
        <taxon>Dovyalis</taxon>
    </lineage>
</organism>
<feature type="compositionally biased region" description="Acidic residues" evidence="1">
    <location>
        <begin position="40"/>
        <end position="56"/>
    </location>
</feature>
<gene>
    <name evidence="2" type="ORF">DCAF_LOCUS7591</name>
</gene>
<comment type="caution">
    <text evidence="2">The sequence shown here is derived from an EMBL/GenBank/DDBJ whole genome shotgun (WGS) entry which is preliminary data.</text>
</comment>
<evidence type="ECO:0000313" key="3">
    <source>
        <dbReference type="Proteomes" id="UP001314170"/>
    </source>
</evidence>
<accession>A0AAV1R9Z7</accession>
<evidence type="ECO:0000256" key="1">
    <source>
        <dbReference type="SAM" id="MobiDB-lite"/>
    </source>
</evidence>
<dbReference type="Proteomes" id="UP001314170">
    <property type="component" value="Unassembled WGS sequence"/>
</dbReference>
<sequence length="122" mass="14122">MCSVESARNAETEKEEDSGFGAVVEERREARVKKRRGVGEEEERREEGEEEEEEDWEGRREVDGSRELWRWRRVFSSEEEERDLFQVEVGEAAGREGDLGWTVGVVWLRSGVFSSGIIITIL</sequence>
<dbReference type="EMBL" id="CAWUPB010000913">
    <property type="protein sequence ID" value="CAK7329827.1"/>
    <property type="molecule type" value="Genomic_DNA"/>
</dbReference>
<reference evidence="2 3" key="1">
    <citation type="submission" date="2024-01" db="EMBL/GenBank/DDBJ databases">
        <authorList>
            <person name="Waweru B."/>
        </authorList>
    </citation>
    <scope>NUCLEOTIDE SEQUENCE [LARGE SCALE GENOMIC DNA]</scope>
</reference>
<name>A0AAV1R9Z7_9ROSI</name>
<feature type="region of interest" description="Disordered" evidence="1">
    <location>
        <begin position="1"/>
        <end position="60"/>
    </location>
</feature>
<keyword evidence="3" id="KW-1185">Reference proteome</keyword>
<protein>
    <submittedName>
        <fullName evidence="2">Uncharacterized protein</fullName>
    </submittedName>
</protein>
<proteinExistence type="predicted"/>